<organism evidence="3 4">
    <name type="scientific">Flagellimonas halotolerans</name>
    <dbReference type="NCBI Taxonomy" id="3112164"/>
    <lineage>
        <taxon>Bacteria</taxon>
        <taxon>Pseudomonadati</taxon>
        <taxon>Bacteroidota</taxon>
        <taxon>Flavobacteriia</taxon>
        <taxon>Flavobacteriales</taxon>
        <taxon>Flavobacteriaceae</taxon>
        <taxon>Flagellimonas</taxon>
    </lineage>
</organism>
<dbReference type="PANTHER" id="PTHR11373">
    <property type="entry name" value="DEOXYNUCLEOSIDE TRIPHOSPHATE TRIPHOSPHOHYDROLASE"/>
    <property type="match status" value="1"/>
</dbReference>
<dbReference type="Gene3D" id="1.10.3210.10">
    <property type="entry name" value="Hypothetical protein af1432"/>
    <property type="match status" value="1"/>
</dbReference>
<dbReference type="InterPro" id="IPR050135">
    <property type="entry name" value="dGTPase-like"/>
</dbReference>
<dbReference type="RefSeq" id="WP_326276812.1">
    <property type="nucleotide sequence ID" value="NZ_JAYKYV010000001.1"/>
</dbReference>
<reference evidence="3 4" key="1">
    <citation type="submission" date="2024-01" db="EMBL/GenBank/DDBJ databases">
        <title>The strains designed SYSU M86414 and SYSU M84420 isolated from the marine sediment in San Sha City (Hainan Province, China).</title>
        <authorList>
            <person name="Guo D."/>
        </authorList>
    </citation>
    <scope>NUCLEOTIDE SEQUENCE [LARGE SCALE GENOMIC DNA]</scope>
    <source>
        <strain evidence="3 4">SYSU M84420</strain>
    </source>
</reference>
<keyword evidence="1" id="KW-0378">Hydrolase</keyword>
<sequence length="452" mass="50601">MNWEQLLSLKRQGDTGKRLRKEQNETRLGFEVDYDRIIFSSAFRSLQDKTQVFPMPIAVGSQKDFVHTRLTHSLEVSVVGRSLGRIAGQQILTKYPFLSEVHGHHFNDFGAIVAAAALAHDIGNPPFGHSGEKAIGNYFKQGKGKQYKDILTAAEYQDLIDFEGNANGFKLLTESREGVPGGLRLSYATLGAFIKYPKASLPKKPSKSIVDKKFGFFQSEKSFFNELVEEIGLLPNPNHPETGFLRHPLTYLVEAADDICYTIIDFEDGINLGLIPEEYALEYLINLVKDNINTKKYNAMTTSSDRLSYLRALAISTLIGDAVDVFVKNEDKILDGVFDVSLLDKGKYKAQVADIIKLSVEKIYQSTEVVDKELAGYRIISDLLDMYTTALINVKEGEDTNYDRLLIKSLPKNYQNSDTTIYKILLNTSCFVASLSDSAAVHIHDKLTGRKI</sequence>
<protein>
    <submittedName>
        <fullName evidence="3">DNTP triphosphohydrolase</fullName>
    </submittedName>
</protein>
<dbReference type="InterPro" id="IPR006261">
    <property type="entry name" value="dGTPase"/>
</dbReference>
<gene>
    <name evidence="3" type="primary">dgt</name>
    <name evidence="3" type="ORF">VOP03_01455</name>
</gene>
<dbReference type="NCBIfam" id="TIGR01353">
    <property type="entry name" value="dGTP_triPase"/>
    <property type="match status" value="1"/>
</dbReference>
<dbReference type="Proteomes" id="UP001355298">
    <property type="component" value="Unassembled WGS sequence"/>
</dbReference>
<dbReference type="Pfam" id="PF01966">
    <property type="entry name" value="HD"/>
    <property type="match status" value="1"/>
</dbReference>
<feature type="domain" description="HD" evidence="2">
    <location>
        <begin position="69"/>
        <end position="262"/>
    </location>
</feature>
<dbReference type="Gene3D" id="1.10.3410.10">
    <property type="entry name" value="putative deoxyguanosinetriphosphate triphosphohydrolase like domain"/>
    <property type="match status" value="1"/>
</dbReference>
<proteinExistence type="predicted"/>
<comment type="caution">
    <text evidence="3">The sequence shown here is derived from an EMBL/GenBank/DDBJ whole genome shotgun (WGS) entry which is preliminary data.</text>
</comment>
<name>A0ABU6ILL6_9FLAO</name>
<accession>A0ABU6ILL6</accession>
<dbReference type="EMBL" id="JAYMGW010000001">
    <property type="protein sequence ID" value="MEC4264000.1"/>
    <property type="molecule type" value="Genomic_DNA"/>
</dbReference>
<dbReference type="PROSITE" id="PS51831">
    <property type="entry name" value="HD"/>
    <property type="match status" value="1"/>
</dbReference>
<evidence type="ECO:0000259" key="2">
    <source>
        <dbReference type="PROSITE" id="PS51831"/>
    </source>
</evidence>
<dbReference type="InterPro" id="IPR003607">
    <property type="entry name" value="HD/PDEase_dom"/>
</dbReference>
<dbReference type="InterPro" id="IPR027432">
    <property type="entry name" value="dGTP_triphosphohydrolase_C"/>
</dbReference>
<keyword evidence="4" id="KW-1185">Reference proteome</keyword>
<dbReference type="Gene3D" id="1.10.3550.10">
    <property type="entry name" value="eoxyguanosinetriphosphate triphosphohydrolase domain-like"/>
    <property type="match status" value="1"/>
</dbReference>
<dbReference type="PANTHER" id="PTHR11373:SF32">
    <property type="entry name" value="DEOXYGUANOSINETRIPHOSPHATE TRIPHOSPHOHYDROLASE"/>
    <property type="match status" value="1"/>
</dbReference>
<evidence type="ECO:0000313" key="4">
    <source>
        <dbReference type="Proteomes" id="UP001355298"/>
    </source>
</evidence>
<evidence type="ECO:0000313" key="3">
    <source>
        <dbReference type="EMBL" id="MEC4264000.1"/>
    </source>
</evidence>
<dbReference type="InterPro" id="IPR006674">
    <property type="entry name" value="HD_domain"/>
</dbReference>
<evidence type="ECO:0000256" key="1">
    <source>
        <dbReference type="ARBA" id="ARBA00022801"/>
    </source>
</evidence>
<dbReference type="InterPro" id="IPR023293">
    <property type="entry name" value="dGTP_triP_hydro_central_sf"/>
</dbReference>
<dbReference type="SUPFAM" id="SSF109604">
    <property type="entry name" value="HD-domain/PDEase-like"/>
    <property type="match status" value="1"/>
</dbReference>
<dbReference type="SMART" id="SM00471">
    <property type="entry name" value="HDc"/>
    <property type="match status" value="1"/>
</dbReference>